<reference evidence="2" key="1">
    <citation type="journal article" date="2019" name="Int. J. Syst. Evol. Microbiol.">
        <title>The Global Catalogue of Microorganisms (GCM) 10K type strain sequencing project: providing services to taxonomists for standard genome sequencing and annotation.</title>
        <authorList>
            <consortium name="The Broad Institute Genomics Platform"/>
            <consortium name="The Broad Institute Genome Sequencing Center for Infectious Disease"/>
            <person name="Wu L."/>
            <person name="Ma J."/>
        </authorList>
    </citation>
    <scope>NUCLEOTIDE SEQUENCE [LARGE SCALE GENOMIC DNA]</scope>
    <source>
        <strain evidence="2">KCTC 32255</strain>
    </source>
</reference>
<evidence type="ECO:0000313" key="2">
    <source>
        <dbReference type="Proteomes" id="UP001596337"/>
    </source>
</evidence>
<keyword evidence="2" id="KW-1185">Reference proteome</keyword>
<dbReference type="EMBL" id="JBHSXX010000001">
    <property type="protein sequence ID" value="MFC6866142.1"/>
    <property type="molecule type" value="Genomic_DNA"/>
</dbReference>
<accession>A0ABW2BT00</accession>
<dbReference type="Proteomes" id="UP001596337">
    <property type="component" value="Unassembled WGS sequence"/>
</dbReference>
<comment type="caution">
    <text evidence="1">The sequence shown here is derived from an EMBL/GenBank/DDBJ whole genome shotgun (WGS) entry which is preliminary data.</text>
</comment>
<sequence length="245" mass="25137">MTDPLAPLLDLPGVTEAVRSAREAVDAVHRHAANRTGWPATAAEASVRAARASAGIDGADPEIPEGGEVDEPVLAGSLRVAEALGPLLPTWERAPLQALARLHVLAAADLVSDPDDLGRPRPGDDVATRLELLGQLVTGATKAPGPVLAAVIHGELLALKAFPSADGVIARAAARLTMISSGLDPKGLSVPEVACYRKLNQYRTAADGFASGETDGVREWLLFSCEAVETGAKEAAGIADAAVGE</sequence>
<organism evidence="1 2">
    <name type="scientific">Haloechinothrix salitolerans</name>
    <dbReference type="NCBI Taxonomy" id="926830"/>
    <lineage>
        <taxon>Bacteria</taxon>
        <taxon>Bacillati</taxon>
        <taxon>Actinomycetota</taxon>
        <taxon>Actinomycetes</taxon>
        <taxon>Pseudonocardiales</taxon>
        <taxon>Pseudonocardiaceae</taxon>
        <taxon>Haloechinothrix</taxon>
    </lineage>
</organism>
<dbReference type="RefSeq" id="WP_345407166.1">
    <property type="nucleotide sequence ID" value="NZ_BAABLA010000123.1"/>
</dbReference>
<name>A0ABW2BT00_9PSEU</name>
<proteinExistence type="predicted"/>
<evidence type="ECO:0000313" key="1">
    <source>
        <dbReference type="EMBL" id="MFC6866142.1"/>
    </source>
</evidence>
<gene>
    <name evidence="1" type="ORF">ACFQGD_03200</name>
</gene>
<protein>
    <submittedName>
        <fullName evidence="1">Oxidoreductase</fullName>
    </submittedName>
</protein>